<evidence type="ECO:0000313" key="1">
    <source>
        <dbReference type="EMBL" id="ODQ67102.1"/>
    </source>
</evidence>
<organism evidence="1 2">
    <name type="scientific">Nadsonia fulvescens var. elongata DSM 6958</name>
    <dbReference type="NCBI Taxonomy" id="857566"/>
    <lineage>
        <taxon>Eukaryota</taxon>
        <taxon>Fungi</taxon>
        <taxon>Dikarya</taxon>
        <taxon>Ascomycota</taxon>
        <taxon>Saccharomycotina</taxon>
        <taxon>Dipodascomycetes</taxon>
        <taxon>Dipodascales</taxon>
        <taxon>Dipodascales incertae sedis</taxon>
        <taxon>Nadsonia</taxon>
    </lineage>
</organism>
<proteinExistence type="predicted"/>
<reference evidence="1 2" key="1">
    <citation type="journal article" date="2016" name="Proc. Natl. Acad. Sci. U.S.A.">
        <title>Comparative genomics of biotechnologically important yeasts.</title>
        <authorList>
            <person name="Riley R."/>
            <person name="Haridas S."/>
            <person name="Wolfe K.H."/>
            <person name="Lopes M.R."/>
            <person name="Hittinger C.T."/>
            <person name="Goeker M."/>
            <person name="Salamov A.A."/>
            <person name="Wisecaver J.H."/>
            <person name="Long T.M."/>
            <person name="Calvey C.H."/>
            <person name="Aerts A.L."/>
            <person name="Barry K.W."/>
            <person name="Choi C."/>
            <person name="Clum A."/>
            <person name="Coughlan A.Y."/>
            <person name="Deshpande S."/>
            <person name="Douglass A.P."/>
            <person name="Hanson S.J."/>
            <person name="Klenk H.-P."/>
            <person name="LaButti K.M."/>
            <person name="Lapidus A."/>
            <person name="Lindquist E.A."/>
            <person name="Lipzen A.M."/>
            <person name="Meier-Kolthoff J.P."/>
            <person name="Ohm R.A."/>
            <person name="Otillar R.P."/>
            <person name="Pangilinan J.L."/>
            <person name="Peng Y."/>
            <person name="Rokas A."/>
            <person name="Rosa C.A."/>
            <person name="Scheuner C."/>
            <person name="Sibirny A.A."/>
            <person name="Slot J.C."/>
            <person name="Stielow J.B."/>
            <person name="Sun H."/>
            <person name="Kurtzman C.P."/>
            <person name="Blackwell M."/>
            <person name="Grigoriev I.V."/>
            <person name="Jeffries T.W."/>
        </authorList>
    </citation>
    <scope>NUCLEOTIDE SEQUENCE [LARGE SCALE GENOMIC DNA]</scope>
    <source>
        <strain evidence="1 2">DSM 6958</strain>
    </source>
</reference>
<dbReference type="EMBL" id="KV454407">
    <property type="protein sequence ID" value="ODQ67102.1"/>
    <property type="molecule type" value="Genomic_DNA"/>
</dbReference>
<dbReference type="Proteomes" id="UP000095009">
    <property type="component" value="Unassembled WGS sequence"/>
</dbReference>
<dbReference type="AlphaFoldDB" id="A0A1E3PQB7"/>
<accession>A0A1E3PQB7</accession>
<protein>
    <submittedName>
        <fullName evidence="1">Uncharacterized protein</fullName>
    </submittedName>
</protein>
<name>A0A1E3PQB7_9ASCO</name>
<keyword evidence="2" id="KW-1185">Reference proteome</keyword>
<evidence type="ECO:0000313" key="2">
    <source>
        <dbReference type="Proteomes" id="UP000095009"/>
    </source>
</evidence>
<sequence length="244" mass="28400">MEKQGEKIKLKTALALAIIQNKTPGLLFKDYIKDAILESADPSEYWRMRYNAANKELFKLKSRLFDLEMQNNELPEQPERNKEVINRIDLDFRGCIKQDVSMGKKLVPNGLKYSIGNLLNDTYKYLPFNHLFQSSMVIIETIENHLENKDPVSQPYFELLLFCLLKYITMSSRLDYKMKENLFGKFLSWIRISCGSHSICYSMDIHSDCTIPESLLSLCLKLTQTTLEFRVSTSDICAIPEYHE</sequence>
<gene>
    <name evidence="1" type="ORF">NADFUDRAFT_49545</name>
</gene>